<evidence type="ECO:0000313" key="6">
    <source>
        <dbReference type="Proteomes" id="UP000192923"/>
    </source>
</evidence>
<dbReference type="EMBL" id="FXAM01000001">
    <property type="protein sequence ID" value="SMF93606.1"/>
    <property type="molecule type" value="Genomic_DNA"/>
</dbReference>
<reference evidence="5 6" key="1">
    <citation type="submission" date="2016-12" db="EMBL/GenBank/DDBJ databases">
        <authorList>
            <person name="Song W.-J."/>
            <person name="Kurnit D.M."/>
        </authorList>
    </citation>
    <scope>NUCLEOTIDE SEQUENCE [LARGE SCALE GENOMIC DNA]</scope>
    <source>
        <strain evidence="5 6">175</strain>
    </source>
</reference>
<dbReference type="PANTHER" id="PTHR24220:SF689">
    <property type="entry name" value="LIPOPROTEIN-RELEASING SYSTEM ATP-BINDING PROTEIN LOLD"/>
    <property type="match status" value="1"/>
</dbReference>
<proteinExistence type="inferred from homology"/>
<name>A0A1Y6CTH8_9GAMM</name>
<dbReference type="Proteomes" id="UP000192923">
    <property type="component" value="Unassembled WGS sequence"/>
</dbReference>
<dbReference type="PROSITE" id="PS00211">
    <property type="entry name" value="ABC_TRANSPORTER_1"/>
    <property type="match status" value="1"/>
</dbReference>
<dbReference type="SUPFAM" id="SSF52540">
    <property type="entry name" value="P-loop containing nucleoside triphosphate hydrolases"/>
    <property type="match status" value="1"/>
</dbReference>
<keyword evidence="2" id="KW-0547">Nucleotide-binding</keyword>
<dbReference type="InterPro" id="IPR017871">
    <property type="entry name" value="ABC_transporter-like_CS"/>
</dbReference>
<dbReference type="GO" id="GO:0022857">
    <property type="term" value="F:transmembrane transporter activity"/>
    <property type="evidence" value="ECO:0007669"/>
    <property type="project" value="TreeGrafter"/>
</dbReference>
<evidence type="ECO:0000256" key="3">
    <source>
        <dbReference type="ARBA" id="ARBA00022840"/>
    </source>
</evidence>
<evidence type="ECO:0000259" key="4">
    <source>
        <dbReference type="PROSITE" id="PS50893"/>
    </source>
</evidence>
<dbReference type="Pfam" id="PF00005">
    <property type="entry name" value="ABC_tran"/>
    <property type="match status" value="1"/>
</dbReference>
<dbReference type="InterPro" id="IPR027417">
    <property type="entry name" value="P-loop_NTPase"/>
</dbReference>
<dbReference type="GO" id="GO:0005524">
    <property type="term" value="F:ATP binding"/>
    <property type="evidence" value="ECO:0007669"/>
    <property type="project" value="UniProtKB-KW"/>
</dbReference>
<evidence type="ECO:0000313" key="5">
    <source>
        <dbReference type="EMBL" id="SMF93606.1"/>
    </source>
</evidence>
<dbReference type="SMART" id="SM00382">
    <property type="entry name" value="AAA"/>
    <property type="match status" value="1"/>
</dbReference>
<sequence length="244" mass="26200">MVMVAAPRLEFELRRTRGVGDEDFRVGTARATLGAGEILALTGPSGCGKSTLLEMLGLVLEPGPGSHLAWRVDAEQPPLDIPALWRHGREDALCGLRAHRLGFILQSGGLVPFLDVRGNIGLPRRLVGLSEGGPEVDRLVDTLDIRHLLAKKPGQLSVGERQRVAIARALAHAPPLLLADEPTAALDPARAEAVLGLLVGLVRDGRGMAVIVTHDRDLIQRLGLREMRAWVDAGGRLARFDHAV</sequence>
<evidence type="ECO:0000256" key="2">
    <source>
        <dbReference type="ARBA" id="ARBA00022741"/>
    </source>
</evidence>
<dbReference type="InterPro" id="IPR003593">
    <property type="entry name" value="AAA+_ATPase"/>
</dbReference>
<protein>
    <submittedName>
        <fullName evidence="5">Putative ABC transport system ATP-binding protein</fullName>
    </submittedName>
</protein>
<evidence type="ECO:0000256" key="1">
    <source>
        <dbReference type="ARBA" id="ARBA00005417"/>
    </source>
</evidence>
<dbReference type="STRING" id="1760988.SAMN02949497_0893"/>
<dbReference type="InterPro" id="IPR003439">
    <property type="entry name" value="ABC_transporter-like_ATP-bd"/>
</dbReference>
<dbReference type="PROSITE" id="PS50893">
    <property type="entry name" value="ABC_TRANSPORTER_2"/>
    <property type="match status" value="1"/>
</dbReference>
<dbReference type="AlphaFoldDB" id="A0A1Y6CTH8"/>
<keyword evidence="6" id="KW-1185">Reference proteome</keyword>
<dbReference type="GO" id="GO:0005886">
    <property type="term" value="C:plasma membrane"/>
    <property type="evidence" value="ECO:0007669"/>
    <property type="project" value="TreeGrafter"/>
</dbReference>
<comment type="similarity">
    <text evidence="1">Belongs to the ABC transporter superfamily.</text>
</comment>
<dbReference type="OrthoDB" id="5675710at2"/>
<dbReference type="GO" id="GO:0089705">
    <property type="term" value="P:protein localization to outer membrane"/>
    <property type="evidence" value="ECO:0007669"/>
    <property type="project" value="TreeGrafter"/>
</dbReference>
<dbReference type="PANTHER" id="PTHR24220">
    <property type="entry name" value="IMPORT ATP-BINDING PROTEIN"/>
    <property type="match status" value="1"/>
</dbReference>
<dbReference type="GO" id="GO:0044874">
    <property type="term" value="P:lipoprotein localization to outer membrane"/>
    <property type="evidence" value="ECO:0007669"/>
    <property type="project" value="TreeGrafter"/>
</dbReference>
<keyword evidence="3 5" id="KW-0067">ATP-binding</keyword>
<dbReference type="InterPro" id="IPR015854">
    <property type="entry name" value="ABC_transpr_LolD-like"/>
</dbReference>
<gene>
    <name evidence="5" type="ORF">SAMN02949497_0893</name>
</gene>
<dbReference type="GO" id="GO:0016887">
    <property type="term" value="F:ATP hydrolysis activity"/>
    <property type="evidence" value="ECO:0007669"/>
    <property type="project" value="InterPro"/>
</dbReference>
<dbReference type="Gene3D" id="3.40.50.300">
    <property type="entry name" value="P-loop containing nucleotide triphosphate hydrolases"/>
    <property type="match status" value="1"/>
</dbReference>
<feature type="domain" description="ABC transporter" evidence="4">
    <location>
        <begin position="11"/>
        <end position="241"/>
    </location>
</feature>
<accession>A0A1Y6CTH8</accession>
<organism evidence="5 6">
    <name type="scientific">Methylomagnum ishizawai</name>
    <dbReference type="NCBI Taxonomy" id="1760988"/>
    <lineage>
        <taxon>Bacteria</taxon>
        <taxon>Pseudomonadati</taxon>
        <taxon>Pseudomonadota</taxon>
        <taxon>Gammaproteobacteria</taxon>
        <taxon>Methylococcales</taxon>
        <taxon>Methylococcaceae</taxon>
        <taxon>Methylomagnum</taxon>
    </lineage>
</organism>